<reference evidence="3" key="1">
    <citation type="journal article" date="2019" name="Int. J. Syst. Evol. Microbiol.">
        <title>The Global Catalogue of Microorganisms (GCM) 10K type strain sequencing project: providing services to taxonomists for standard genome sequencing and annotation.</title>
        <authorList>
            <consortium name="The Broad Institute Genomics Platform"/>
            <consortium name="The Broad Institute Genome Sequencing Center for Infectious Disease"/>
            <person name="Wu L."/>
            <person name="Ma J."/>
        </authorList>
    </citation>
    <scope>NUCLEOTIDE SEQUENCE [LARGE SCALE GENOMIC DNA]</scope>
    <source>
        <strain evidence="3">CCUG 62221</strain>
    </source>
</reference>
<protein>
    <submittedName>
        <fullName evidence="2">Uncharacterized protein</fullName>
    </submittedName>
</protein>
<keyword evidence="1" id="KW-1133">Transmembrane helix</keyword>
<organism evidence="2 3">
    <name type="scientific">Lutibacter holmesii</name>
    <dbReference type="NCBI Taxonomy" id="1137985"/>
    <lineage>
        <taxon>Bacteria</taxon>
        <taxon>Pseudomonadati</taxon>
        <taxon>Bacteroidota</taxon>
        <taxon>Flavobacteriia</taxon>
        <taxon>Flavobacteriales</taxon>
        <taxon>Flavobacteriaceae</taxon>
        <taxon>Lutibacter</taxon>
    </lineage>
</organism>
<proteinExistence type="predicted"/>
<keyword evidence="1" id="KW-0812">Transmembrane</keyword>
<evidence type="ECO:0000256" key="1">
    <source>
        <dbReference type="SAM" id="Phobius"/>
    </source>
</evidence>
<accession>A0ABW3WJR2</accession>
<comment type="caution">
    <text evidence="2">The sequence shown here is derived from an EMBL/GenBank/DDBJ whole genome shotgun (WGS) entry which is preliminary data.</text>
</comment>
<evidence type="ECO:0000313" key="3">
    <source>
        <dbReference type="Proteomes" id="UP001597241"/>
    </source>
</evidence>
<dbReference type="EMBL" id="JBHTMV010000001">
    <property type="protein sequence ID" value="MFD1292367.1"/>
    <property type="molecule type" value="Genomic_DNA"/>
</dbReference>
<dbReference type="Proteomes" id="UP001597241">
    <property type="component" value="Unassembled WGS sequence"/>
</dbReference>
<keyword evidence="3" id="KW-1185">Reference proteome</keyword>
<name>A0ABW3WJR2_9FLAO</name>
<evidence type="ECO:0000313" key="2">
    <source>
        <dbReference type="EMBL" id="MFD1292367.1"/>
    </source>
</evidence>
<gene>
    <name evidence="2" type="ORF">ACFQ5N_00850</name>
</gene>
<keyword evidence="1" id="KW-0472">Membrane</keyword>
<feature type="transmembrane region" description="Helical" evidence="1">
    <location>
        <begin position="17"/>
        <end position="37"/>
    </location>
</feature>
<sequence length="207" mass="24380">MNKQQTKILLTKILPKFIIIALVISAIIAFFAIRILGANAEKEANEFWENPKNKEKIDKAINSNSSIQENNFKQVRDIIINTFDWNIHKYDNSTNPISVSYLTINKGQNEIYVMSMKGERFETLNDFADYQKKSVLENYTDNNIKFKERLSTKFKALESLTDVFSINLKDKNFNVASQNFKYKNNYYHIQHYIIQDWKKMISNIQLN</sequence>
<dbReference type="RefSeq" id="WP_386806939.1">
    <property type="nucleotide sequence ID" value="NZ_JBHTMV010000001.1"/>
</dbReference>